<dbReference type="RefSeq" id="WP_030900957.1">
    <property type="nucleotide sequence ID" value="NZ_BAAALS010000072.1"/>
</dbReference>
<evidence type="ECO:0000313" key="1">
    <source>
        <dbReference type="EMBL" id="GAA1779124.1"/>
    </source>
</evidence>
<comment type="caution">
    <text evidence="1">The sequence shown here is derived from an EMBL/GenBank/DDBJ whole genome shotgun (WGS) entry which is preliminary data.</text>
</comment>
<proteinExistence type="predicted"/>
<sequence length="129" mass="14712">MPRRKKSPLPTFVPWGDGDVISLRHHDHDLKIGRIELLAYDGAQRWRLSWKADYLPATWHDDAQAAAKAASDTYAAFLLAEREAHRDSYEEWEYQDRFTRRQASAVARAVRVPMGGQRGWTPAPNGDPA</sequence>
<protein>
    <submittedName>
        <fullName evidence="1">Uncharacterized protein</fullName>
    </submittedName>
</protein>
<keyword evidence="2" id="KW-1185">Reference proteome</keyword>
<evidence type="ECO:0000313" key="2">
    <source>
        <dbReference type="Proteomes" id="UP001500655"/>
    </source>
</evidence>
<organism evidence="1 2">
    <name type="scientific">Luedemannella helvata</name>
    <dbReference type="NCBI Taxonomy" id="349315"/>
    <lineage>
        <taxon>Bacteria</taxon>
        <taxon>Bacillati</taxon>
        <taxon>Actinomycetota</taxon>
        <taxon>Actinomycetes</taxon>
        <taxon>Micromonosporales</taxon>
        <taxon>Micromonosporaceae</taxon>
        <taxon>Luedemannella</taxon>
    </lineage>
</organism>
<name>A0ABN2L8H1_9ACTN</name>
<accession>A0ABN2L8H1</accession>
<dbReference type="EMBL" id="BAAALS010000072">
    <property type="protein sequence ID" value="GAA1779124.1"/>
    <property type="molecule type" value="Genomic_DNA"/>
</dbReference>
<reference evidence="1 2" key="1">
    <citation type="journal article" date="2019" name="Int. J. Syst. Evol. Microbiol.">
        <title>The Global Catalogue of Microorganisms (GCM) 10K type strain sequencing project: providing services to taxonomists for standard genome sequencing and annotation.</title>
        <authorList>
            <consortium name="The Broad Institute Genomics Platform"/>
            <consortium name="The Broad Institute Genome Sequencing Center for Infectious Disease"/>
            <person name="Wu L."/>
            <person name="Ma J."/>
        </authorList>
    </citation>
    <scope>NUCLEOTIDE SEQUENCE [LARGE SCALE GENOMIC DNA]</scope>
    <source>
        <strain evidence="1 2">JCM 13249</strain>
    </source>
</reference>
<dbReference type="Proteomes" id="UP001500655">
    <property type="component" value="Unassembled WGS sequence"/>
</dbReference>
<gene>
    <name evidence="1" type="ORF">GCM10009681_57090</name>
</gene>